<dbReference type="EMBL" id="FOGB01000009">
    <property type="protein sequence ID" value="SEQ87339.1"/>
    <property type="molecule type" value="Genomic_DNA"/>
</dbReference>
<evidence type="ECO:0000256" key="3">
    <source>
        <dbReference type="ARBA" id="ARBA00022448"/>
    </source>
</evidence>
<reference evidence="10" key="1">
    <citation type="submission" date="2016-10" db="EMBL/GenBank/DDBJ databases">
        <authorList>
            <person name="Varghese N."/>
            <person name="Submissions S."/>
        </authorList>
    </citation>
    <scope>NUCLEOTIDE SEQUENCE [LARGE SCALE GENOMIC DNA]</scope>
    <source>
        <strain evidence="10">DSM 18887</strain>
    </source>
</reference>
<keyword evidence="10" id="KW-1185">Reference proteome</keyword>
<dbReference type="InterPro" id="IPR052017">
    <property type="entry name" value="TSUP"/>
</dbReference>
<evidence type="ECO:0000313" key="9">
    <source>
        <dbReference type="EMBL" id="SEQ87339.1"/>
    </source>
</evidence>
<evidence type="ECO:0000256" key="6">
    <source>
        <dbReference type="ARBA" id="ARBA00022989"/>
    </source>
</evidence>
<feature type="transmembrane region" description="Helical" evidence="8">
    <location>
        <begin position="191"/>
        <end position="209"/>
    </location>
</feature>
<gene>
    <name evidence="9" type="ORF">SAMN03080615_03076</name>
</gene>
<comment type="similarity">
    <text evidence="2 8">Belongs to the 4-toluene sulfonate uptake permease (TSUP) (TC 2.A.102) family.</text>
</comment>
<feature type="transmembrane region" description="Helical" evidence="8">
    <location>
        <begin position="82"/>
        <end position="115"/>
    </location>
</feature>
<keyword evidence="7 8" id="KW-0472">Membrane</keyword>
<keyword evidence="3" id="KW-0813">Transport</keyword>
<name>A0A1H9JKL6_9GAMM</name>
<accession>A0A1H9JKL6</accession>
<keyword evidence="5 8" id="KW-0812">Transmembrane</keyword>
<dbReference type="AlphaFoldDB" id="A0A1H9JKL6"/>
<dbReference type="OrthoDB" id="5472127at2"/>
<evidence type="ECO:0000256" key="4">
    <source>
        <dbReference type="ARBA" id="ARBA00022475"/>
    </source>
</evidence>
<evidence type="ECO:0000256" key="7">
    <source>
        <dbReference type="ARBA" id="ARBA00023136"/>
    </source>
</evidence>
<dbReference type="Proteomes" id="UP000198749">
    <property type="component" value="Unassembled WGS sequence"/>
</dbReference>
<keyword evidence="4 8" id="KW-1003">Cell membrane</keyword>
<feature type="transmembrane region" description="Helical" evidence="8">
    <location>
        <begin position="7"/>
        <end position="30"/>
    </location>
</feature>
<dbReference type="PANTHER" id="PTHR30269">
    <property type="entry name" value="TRANSMEMBRANE PROTEIN YFCA"/>
    <property type="match status" value="1"/>
</dbReference>
<evidence type="ECO:0000256" key="1">
    <source>
        <dbReference type="ARBA" id="ARBA00004651"/>
    </source>
</evidence>
<evidence type="ECO:0000256" key="2">
    <source>
        <dbReference type="ARBA" id="ARBA00009142"/>
    </source>
</evidence>
<feature type="transmembrane region" description="Helical" evidence="8">
    <location>
        <begin position="163"/>
        <end position="179"/>
    </location>
</feature>
<dbReference type="STRING" id="355243.SAMN03080615_03076"/>
<dbReference type="RefSeq" id="WP_091360071.1">
    <property type="nucleotide sequence ID" value="NZ_AP025284.1"/>
</dbReference>
<sequence>MLYTLPELLAVLIVTCGIALQTVVGIGYGLVAAPLLYLIDPVYVPGPILLVGFGLALMMVIRERRELRWKRVMPAIIARVPGAWCGAALLVAIPQYALSLFFGFSVLSAVLLSLWRLSIPTTPINLTIAGFLSGVTGTATSVGGPPIALVYQQQDRITARSEIAAFLLIGTPVSIIMLIHQGSLDWHTAHLSLKMLPGLFLGFFLARLIDGKLTTTSAKPLLLAVSGASALMVTIKGMIGWLGL</sequence>
<dbReference type="InterPro" id="IPR002781">
    <property type="entry name" value="TM_pro_TauE-like"/>
</dbReference>
<dbReference type="PANTHER" id="PTHR30269:SF37">
    <property type="entry name" value="MEMBRANE TRANSPORTER PROTEIN"/>
    <property type="match status" value="1"/>
</dbReference>
<protein>
    <recommendedName>
        <fullName evidence="8">Probable membrane transporter protein</fullName>
    </recommendedName>
</protein>
<feature type="transmembrane region" description="Helical" evidence="8">
    <location>
        <begin position="221"/>
        <end position="242"/>
    </location>
</feature>
<organism evidence="9 10">
    <name type="scientific">Amphritea atlantica</name>
    <dbReference type="NCBI Taxonomy" id="355243"/>
    <lineage>
        <taxon>Bacteria</taxon>
        <taxon>Pseudomonadati</taxon>
        <taxon>Pseudomonadota</taxon>
        <taxon>Gammaproteobacteria</taxon>
        <taxon>Oceanospirillales</taxon>
        <taxon>Oceanospirillaceae</taxon>
        <taxon>Amphritea</taxon>
    </lineage>
</organism>
<evidence type="ECO:0000256" key="5">
    <source>
        <dbReference type="ARBA" id="ARBA00022692"/>
    </source>
</evidence>
<feature type="transmembrane region" description="Helical" evidence="8">
    <location>
        <begin position="127"/>
        <end position="151"/>
    </location>
</feature>
<feature type="transmembrane region" description="Helical" evidence="8">
    <location>
        <begin position="42"/>
        <end position="61"/>
    </location>
</feature>
<dbReference type="GO" id="GO:0005886">
    <property type="term" value="C:plasma membrane"/>
    <property type="evidence" value="ECO:0007669"/>
    <property type="project" value="UniProtKB-SubCell"/>
</dbReference>
<keyword evidence="6 8" id="KW-1133">Transmembrane helix</keyword>
<evidence type="ECO:0000313" key="10">
    <source>
        <dbReference type="Proteomes" id="UP000198749"/>
    </source>
</evidence>
<evidence type="ECO:0000256" key="8">
    <source>
        <dbReference type="RuleBase" id="RU363041"/>
    </source>
</evidence>
<proteinExistence type="inferred from homology"/>
<comment type="subcellular location">
    <subcellularLocation>
        <location evidence="1 8">Cell membrane</location>
        <topology evidence="1 8">Multi-pass membrane protein</topology>
    </subcellularLocation>
</comment>
<dbReference type="Pfam" id="PF01925">
    <property type="entry name" value="TauE"/>
    <property type="match status" value="1"/>
</dbReference>